<protein>
    <submittedName>
        <fullName evidence="1">Uncharacterized protein</fullName>
    </submittedName>
</protein>
<evidence type="ECO:0000313" key="1">
    <source>
        <dbReference type="EMBL" id="KAJ4486924.1"/>
    </source>
</evidence>
<comment type="caution">
    <text evidence="1">The sequence shown here is derived from an EMBL/GenBank/DDBJ whole genome shotgun (WGS) entry which is preliminary data.</text>
</comment>
<evidence type="ECO:0000313" key="2">
    <source>
        <dbReference type="Proteomes" id="UP001150217"/>
    </source>
</evidence>
<organism evidence="1 2">
    <name type="scientific">Lentinula lateritia</name>
    <dbReference type="NCBI Taxonomy" id="40482"/>
    <lineage>
        <taxon>Eukaryota</taxon>
        <taxon>Fungi</taxon>
        <taxon>Dikarya</taxon>
        <taxon>Basidiomycota</taxon>
        <taxon>Agaricomycotina</taxon>
        <taxon>Agaricomycetes</taxon>
        <taxon>Agaricomycetidae</taxon>
        <taxon>Agaricales</taxon>
        <taxon>Marasmiineae</taxon>
        <taxon>Omphalotaceae</taxon>
        <taxon>Lentinula</taxon>
    </lineage>
</organism>
<accession>A0ABQ8VC44</accession>
<keyword evidence="2" id="KW-1185">Reference proteome</keyword>
<sequence>MHGDYVKVTRLRYSYSVVSNKSRENKMAIEIPLRALAPQSTGQSKVLGLDGNTLSVNGSKIGVFEQRDEVSLGGLLESHDC</sequence>
<gene>
    <name evidence="1" type="ORF">C8R41DRAFT_413049</name>
</gene>
<dbReference type="Proteomes" id="UP001150217">
    <property type="component" value="Unassembled WGS sequence"/>
</dbReference>
<proteinExistence type="predicted"/>
<name>A0ABQ8VC44_9AGAR</name>
<reference evidence="1" key="1">
    <citation type="submission" date="2022-08" db="EMBL/GenBank/DDBJ databases">
        <title>A Global Phylogenomic Analysis of the Shiitake Genus Lentinula.</title>
        <authorList>
            <consortium name="DOE Joint Genome Institute"/>
            <person name="Sierra-Patev S."/>
            <person name="Min B."/>
            <person name="Naranjo-Ortiz M."/>
            <person name="Looney B."/>
            <person name="Konkel Z."/>
            <person name="Slot J.C."/>
            <person name="Sakamoto Y."/>
            <person name="Steenwyk J.L."/>
            <person name="Rokas A."/>
            <person name="Carro J."/>
            <person name="Camarero S."/>
            <person name="Ferreira P."/>
            <person name="Molpeceres G."/>
            <person name="Ruiz-Duenas F.J."/>
            <person name="Serrano A."/>
            <person name="Henrissat B."/>
            <person name="Drula E."/>
            <person name="Hughes K.W."/>
            <person name="Mata J.L."/>
            <person name="Ishikawa N.K."/>
            <person name="Vargas-Isla R."/>
            <person name="Ushijima S."/>
            <person name="Smith C.A."/>
            <person name="Ahrendt S."/>
            <person name="Andreopoulos W."/>
            <person name="He G."/>
            <person name="Labutti K."/>
            <person name="Lipzen A."/>
            <person name="Ng V."/>
            <person name="Riley R."/>
            <person name="Sandor L."/>
            <person name="Barry K."/>
            <person name="Martinez A.T."/>
            <person name="Xiao Y."/>
            <person name="Gibbons J.G."/>
            <person name="Terashima K."/>
            <person name="Grigoriev I.V."/>
            <person name="Hibbett D.S."/>
        </authorList>
    </citation>
    <scope>NUCLEOTIDE SEQUENCE</scope>
    <source>
        <strain evidence="1">RHP3577 ss4</strain>
    </source>
</reference>
<dbReference type="EMBL" id="JANVFT010000048">
    <property type="protein sequence ID" value="KAJ4486924.1"/>
    <property type="molecule type" value="Genomic_DNA"/>
</dbReference>